<evidence type="ECO:0000256" key="3">
    <source>
        <dbReference type="ARBA" id="ARBA00023159"/>
    </source>
</evidence>
<dbReference type="EMBL" id="JAKREW010000006">
    <property type="protein sequence ID" value="MCG7505222.1"/>
    <property type="molecule type" value="Genomic_DNA"/>
</dbReference>
<dbReference type="InterPro" id="IPR003313">
    <property type="entry name" value="AraC-bd"/>
</dbReference>
<dbReference type="InterPro" id="IPR009057">
    <property type="entry name" value="Homeodomain-like_sf"/>
</dbReference>
<dbReference type="InterPro" id="IPR018060">
    <property type="entry name" value="HTH_AraC"/>
</dbReference>
<evidence type="ECO:0000259" key="5">
    <source>
        <dbReference type="PROSITE" id="PS01124"/>
    </source>
</evidence>
<dbReference type="InterPro" id="IPR014710">
    <property type="entry name" value="RmlC-like_jellyroll"/>
</dbReference>
<feature type="domain" description="HTH araC/xylS-type" evidence="5">
    <location>
        <begin position="163"/>
        <end position="263"/>
    </location>
</feature>
<comment type="caution">
    <text evidence="6">The sequence shown here is derived from an EMBL/GenBank/DDBJ whole genome shotgun (WGS) entry which is preliminary data.</text>
</comment>
<evidence type="ECO:0000256" key="1">
    <source>
        <dbReference type="ARBA" id="ARBA00023015"/>
    </source>
</evidence>
<dbReference type="PRINTS" id="PR00032">
    <property type="entry name" value="HTHARAC"/>
</dbReference>
<dbReference type="Proteomes" id="UP001201701">
    <property type="component" value="Unassembled WGS sequence"/>
</dbReference>
<dbReference type="SMART" id="SM00342">
    <property type="entry name" value="HTH_ARAC"/>
    <property type="match status" value="1"/>
</dbReference>
<evidence type="ECO:0000256" key="2">
    <source>
        <dbReference type="ARBA" id="ARBA00023125"/>
    </source>
</evidence>
<keyword evidence="2" id="KW-0238">DNA-binding</keyword>
<dbReference type="SUPFAM" id="SSF46689">
    <property type="entry name" value="Homeodomain-like"/>
    <property type="match status" value="1"/>
</dbReference>
<dbReference type="PANTHER" id="PTHR11019:SF199">
    <property type="entry name" value="HTH-TYPE TRANSCRIPTIONAL REGULATOR NIMR"/>
    <property type="match status" value="1"/>
</dbReference>
<reference evidence="6 7" key="1">
    <citation type="submission" date="2022-02" db="EMBL/GenBank/DDBJ databases">
        <title>Draft genome sequence of Mezorhizobium retamae strain IRAMC:0171 isolated from Retama raetam nodules.</title>
        <authorList>
            <person name="Bengaied R."/>
            <person name="Sbissi I."/>
            <person name="Huber K."/>
            <person name="Ghodbane F."/>
            <person name="Nouioui I."/>
            <person name="Tarhouni M."/>
            <person name="Gtari M."/>
        </authorList>
    </citation>
    <scope>NUCLEOTIDE SEQUENCE [LARGE SCALE GENOMIC DNA]</scope>
    <source>
        <strain evidence="6 7">IRAMC:0171</strain>
    </source>
</reference>
<gene>
    <name evidence="6" type="ORF">L4923_09335</name>
</gene>
<keyword evidence="4" id="KW-0804">Transcription</keyword>
<keyword evidence="3" id="KW-0010">Activator</keyword>
<dbReference type="SUPFAM" id="SSF51182">
    <property type="entry name" value="RmlC-like cupins"/>
    <property type="match status" value="1"/>
</dbReference>
<dbReference type="PROSITE" id="PS01124">
    <property type="entry name" value="HTH_ARAC_FAMILY_2"/>
    <property type="match status" value="1"/>
</dbReference>
<dbReference type="Pfam" id="PF02311">
    <property type="entry name" value="AraC_binding"/>
    <property type="match status" value="1"/>
</dbReference>
<dbReference type="RefSeq" id="WP_239363985.1">
    <property type="nucleotide sequence ID" value="NZ_JAKREW010000006.1"/>
</dbReference>
<dbReference type="InterPro" id="IPR018062">
    <property type="entry name" value="HTH_AraC-typ_CS"/>
</dbReference>
<dbReference type="PANTHER" id="PTHR11019">
    <property type="entry name" value="HTH-TYPE TRANSCRIPTIONAL REGULATOR NIMR"/>
    <property type="match status" value="1"/>
</dbReference>
<dbReference type="Gene3D" id="1.10.10.60">
    <property type="entry name" value="Homeodomain-like"/>
    <property type="match status" value="2"/>
</dbReference>
<keyword evidence="7" id="KW-1185">Reference proteome</keyword>
<dbReference type="InterPro" id="IPR011051">
    <property type="entry name" value="RmlC_Cupin_sf"/>
</dbReference>
<evidence type="ECO:0000313" key="7">
    <source>
        <dbReference type="Proteomes" id="UP001201701"/>
    </source>
</evidence>
<evidence type="ECO:0000256" key="4">
    <source>
        <dbReference type="ARBA" id="ARBA00023163"/>
    </source>
</evidence>
<dbReference type="InterPro" id="IPR020449">
    <property type="entry name" value="Tscrpt_reg_AraC-type_HTH"/>
</dbReference>
<evidence type="ECO:0000313" key="6">
    <source>
        <dbReference type="EMBL" id="MCG7505222.1"/>
    </source>
</evidence>
<dbReference type="PROSITE" id="PS00041">
    <property type="entry name" value="HTH_ARAC_FAMILY_1"/>
    <property type="match status" value="1"/>
</dbReference>
<proteinExistence type="predicted"/>
<organism evidence="6 7">
    <name type="scientific">Mesorhizobium retamae</name>
    <dbReference type="NCBI Taxonomy" id="2912854"/>
    <lineage>
        <taxon>Bacteria</taxon>
        <taxon>Pseudomonadati</taxon>
        <taxon>Pseudomonadota</taxon>
        <taxon>Alphaproteobacteria</taxon>
        <taxon>Hyphomicrobiales</taxon>
        <taxon>Phyllobacteriaceae</taxon>
        <taxon>Mesorhizobium</taxon>
    </lineage>
</organism>
<keyword evidence="1" id="KW-0805">Transcription regulation</keyword>
<dbReference type="Pfam" id="PF12833">
    <property type="entry name" value="HTH_18"/>
    <property type="match status" value="1"/>
</dbReference>
<protein>
    <submittedName>
        <fullName evidence="6">Helix-turn-helix transcriptional regulator</fullName>
    </submittedName>
</protein>
<sequence length="265" mass="29261">MIHPDNHIHPDLGLTARQDYPAAIVGYDGTIQKGTHYDRHHHRRAQLFHIVSGAVTVETERGTFVAPPERAVWIPCDVEHAVTYLQDTAQRFLFFRPEAVRHLPIVPAVIRLSPLLRELIVAFLGYGREEATTGPAARIGAVILDQLATEPAAPLHLPMPASTRLRHAVSGLAADPSLIDSLAEIAGKAALSERSFERHFRAETGISFRAWRQQARLMKAVEWLSLGLPVGEIAERLGYEQPSAFVAGFRKAFGVTPGRYFDDGS</sequence>
<dbReference type="CDD" id="cd06124">
    <property type="entry name" value="cupin_NimR-like_N"/>
    <property type="match status" value="1"/>
</dbReference>
<accession>A0ABS9QCU1</accession>
<name>A0ABS9QCU1_9HYPH</name>
<dbReference type="Gene3D" id="2.60.120.10">
    <property type="entry name" value="Jelly Rolls"/>
    <property type="match status" value="1"/>
</dbReference>